<proteinExistence type="predicted"/>
<name>A0A6C0KU43_9ZZZZ</name>
<keyword evidence="1" id="KW-0472">Membrane</keyword>
<evidence type="ECO:0008006" key="3">
    <source>
        <dbReference type="Google" id="ProtNLM"/>
    </source>
</evidence>
<accession>A0A6C0KU43</accession>
<keyword evidence="1" id="KW-0812">Transmembrane</keyword>
<protein>
    <recommendedName>
        <fullName evidence="3">DUF559 domain-containing protein</fullName>
    </recommendedName>
</protein>
<evidence type="ECO:0000256" key="1">
    <source>
        <dbReference type="SAM" id="Phobius"/>
    </source>
</evidence>
<dbReference type="EMBL" id="MN740963">
    <property type="protein sequence ID" value="QHU20207.1"/>
    <property type="molecule type" value="Genomic_DNA"/>
</dbReference>
<evidence type="ECO:0000313" key="2">
    <source>
        <dbReference type="EMBL" id="QHU20207.1"/>
    </source>
</evidence>
<reference evidence="2" key="1">
    <citation type="journal article" date="2020" name="Nature">
        <title>Giant virus diversity and host interactions through global metagenomics.</title>
        <authorList>
            <person name="Schulz F."/>
            <person name="Roux S."/>
            <person name="Paez-Espino D."/>
            <person name="Jungbluth S."/>
            <person name="Walsh D.A."/>
            <person name="Denef V.J."/>
            <person name="McMahon K.D."/>
            <person name="Konstantinidis K.T."/>
            <person name="Eloe-Fadrosh E.A."/>
            <person name="Kyrpides N.C."/>
            <person name="Woyke T."/>
        </authorList>
    </citation>
    <scope>NUCLEOTIDE SEQUENCE</scope>
    <source>
        <strain evidence="2">GVMAG-S-3300013014-136</strain>
    </source>
</reference>
<dbReference type="AlphaFoldDB" id="A0A6C0KU43"/>
<organism evidence="2">
    <name type="scientific">viral metagenome</name>
    <dbReference type="NCBI Taxonomy" id="1070528"/>
    <lineage>
        <taxon>unclassified sequences</taxon>
        <taxon>metagenomes</taxon>
        <taxon>organismal metagenomes</taxon>
    </lineage>
</organism>
<dbReference type="Gene3D" id="3.40.960.10">
    <property type="entry name" value="VSR Endonuclease"/>
    <property type="match status" value="1"/>
</dbReference>
<sequence length="179" mass="21371">MPLELIRDYWDKNGFDILVLVSIVFFLFYAISRIGKVGTYSNTVFMPDEKKKKAIPKESKGETICRRYLERKFNRPFPKIRPRFLRNPVTGGEYNLELDCFNEELKLGVEYNGIQHYKFSPYFHKNKEAFLNQKYRDEMKRVKCREAGVILIEVPYTVPHENIENYIDKELEKIYFSSS</sequence>
<keyword evidence="1" id="KW-1133">Transmembrane helix</keyword>
<feature type="transmembrane region" description="Helical" evidence="1">
    <location>
        <begin position="14"/>
        <end position="31"/>
    </location>
</feature>